<reference evidence="1 2" key="1">
    <citation type="submission" date="2017-03" db="EMBL/GenBank/DDBJ databases">
        <title>Whole genome sequence of Micromonospora wenchangensis, isolated from mangrove soil.</title>
        <authorList>
            <person name="Yang H."/>
        </authorList>
    </citation>
    <scope>NUCLEOTIDE SEQUENCE [LARGE SCALE GENOMIC DNA]</scope>
    <source>
        <strain evidence="1 2">CCTCC AA 2012002</strain>
    </source>
</reference>
<evidence type="ECO:0008006" key="3">
    <source>
        <dbReference type="Google" id="ProtNLM"/>
    </source>
</evidence>
<keyword evidence="2" id="KW-1185">Reference proteome</keyword>
<name>A0A2D0AXJ5_9ACTN</name>
<protein>
    <recommendedName>
        <fullName evidence="3">Endonuclease/exonuclease/phosphatase domain-containing protein</fullName>
    </recommendedName>
</protein>
<accession>A0A2D0AXJ5</accession>
<organism evidence="1 2">
    <name type="scientific">Micromonospora wenchangensis</name>
    <dbReference type="NCBI Taxonomy" id="1185415"/>
    <lineage>
        <taxon>Bacteria</taxon>
        <taxon>Bacillati</taxon>
        <taxon>Actinomycetota</taxon>
        <taxon>Actinomycetes</taxon>
        <taxon>Micromonosporales</taxon>
        <taxon>Micromonosporaceae</taxon>
        <taxon>Micromonospora</taxon>
    </lineage>
</organism>
<dbReference type="InterPro" id="IPR036691">
    <property type="entry name" value="Endo/exonu/phosph_ase_sf"/>
</dbReference>
<sequence>MQGILDDPTVQVLALQEVGSDPPPTAQPTGRILYGVVEYCWNCGTGTRPNNVFVYWTDVQQQRYGLAIVTRESVVDARRLTARPFQHHLVMPRMVNGLVMLRLAHWWLR</sequence>
<evidence type="ECO:0000313" key="1">
    <source>
        <dbReference type="EMBL" id="OWV11475.1"/>
    </source>
</evidence>
<gene>
    <name evidence="1" type="ORF">B5D80_04035</name>
</gene>
<dbReference type="EMBL" id="MZMV01000005">
    <property type="protein sequence ID" value="OWV11475.1"/>
    <property type="molecule type" value="Genomic_DNA"/>
</dbReference>
<proteinExistence type="predicted"/>
<comment type="caution">
    <text evidence="1">The sequence shown here is derived from an EMBL/GenBank/DDBJ whole genome shotgun (WGS) entry which is preliminary data.</text>
</comment>
<dbReference type="AlphaFoldDB" id="A0A2D0AXJ5"/>
<dbReference type="Gene3D" id="3.60.10.10">
    <property type="entry name" value="Endonuclease/exonuclease/phosphatase"/>
    <property type="match status" value="1"/>
</dbReference>
<dbReference type="Proteomes" id="UP000197174">
    <property type="component" value="Unassembled WGS sequence"/>
</dbReference>
<evidence type="ECO:0000313" key="2">
    <source>
        <dbReference type="Proteomes" id="UP000197174"/>
    </source>
</evidence>